<sequence length="76" mass="8299">MSQEHVSQRIFDGEFPKNSVQSRQQGRWAQGAGLGGQSSHTGGAEKVQEIRTAGILKEKMHFSEMEAGISQALGRE</sequence>
<evidence type="ECO:0000313" key="2">
    <source>
        <dbReference type="EMBL" id="KAK5631272.1"/>
    </source>
</evidence>
<evidence type="ECO:0000313" key="3">
    <source>
        <dbReference type="Proteomes" id="UP001305414"/>
    </source>
</evidence>
<gene>
    <name evidence="2" type="ORF">RRF57_006986</name>
</gene>
<dbReference type="Proteomes" id="UP001305414">
    <property type="component" value="Unassembled WGS sequence"/>
</dbReference>
<dbReference type="AlphaFoldDB" id="A0AAN7UM31"/>
<dbReference type="EMBL" id="JAWHQM010000019">
    <property type="protein sequence ID" value="KAK5631272.1"/>
    <property type="molecule type" value="Genomic_DNA"/>
</dbReference>
<feature type="compositionally biased region" description="Polar residues" evidence="1">
    <location>
        <begin position="18"/>
        <end position="27"/>
    </location>
</feature>
<proteinExistence type="predicted"/>
<keyword evidence="3" id="KW-1185">Reference proteome</keyword>
<evidence type="ECO:0000256" key="1">
    <source>
        <dbReference type="SAM" id="MobiDB-lite"/>
    </source>
</evidence>
<name>A0AAN7UM31_9PEZI</name>
<accession>A0AAN7UM31</accession>
<feature type="region of interest" description="Disordered" evidence="1">
    <location>
        <begin position="1"/>
        <end position="46"/>
    </location>
</feature>
<comment type="caution">
    <text evidence="2">The sequence shown here is derived from an EMBL/GenBank/DDBJ whole genome shotgun (WGS) entry which is preliminary data.</text>
</comment>
<protein>
    <submittedName>
        <fullName evidence="2">Uncharacterized protein</fullName>
    </submittedName>
</protein>
<reference evidence="2 3" key="1">
    <citation type="submission" date="2023-10" db="EMBL/GenBank/DDBJ databases">
        <title>Draft genome sequence of Xylaria bambusicola isolate GMP-LS, the root and basal stem rot pathogen of sugarcane in Indonesia.</title>
        <authorList>
            <person name="Selvaraj P."/>
            <person name="Muralishankar V."/>
            <person name="Muruganantham S."/>
            <person name="Sp S."/>
            <person name="Haryani S."/>
            <person name="Lau K.J.X."/>
            <person name="Naqvi N.I."/>
        </authorList>
    </citation>
    <scope>NUCLEOTIDE SEQUENCE [LARGE SCALE GENOMIC DNA]</scope>
    <source>
        <strain evidence="2">GMP-LS</strain>
    </source>
</reference>
<organism evidence="2 3">
    <name type="scientific">Xylaria bambusicola</name>
    <dbReference type="NCBI Taxonomy" id="326684"/>
    <lineage>
        <taxon>Eukaryota</taxon>
        <taxon>Fungi</taxon>
        <taxon>Dikarya</taxon>
        <taxon>Ascomycota</taxon>
        <taxon>Pezizomycotina</taxon>
        <taxon>Sordariomycetes</taxon>
        <taxon>Xylariomycetidae</taxon>
        <taxon>Xylariales</taxon>
        <taxon>Xylariaceae</taxon>
        <taxon>Xylaria</taxon>
    </lineage>
</organism>